<evidence type="ECO:0000259" key="1">
    <source>
        <dbReference type="SMART" id="SM01037"/>
    </source>
</evidence>
<evidence type="ECO:0000313" key="2">
    <source>
        <dbReference type="EMBL" id="CAK9157593.1"/>
    </source>
</evidence>
<evidence type="ECO:0000313" key="3">
    <source>
        <dbReference type="Proteomes" id="UP001642360"/>
    </source>
</evidence>
<dbReference type="PANTHER" id="PTHR31907">
    <property type="entry name" value="MLP-LIKE PROTEIN 423"/>
    <property type="match status" value="1"/>
</dbReference>
<comment type="caution">
    <text evidence="2">The sequence shown here is derived from an EMBL/GenBank/DDBJ whole genome shotgun (WGS) entry which is preliminary data.</text>
</comment>
<dbReference type="InterPro" id="IPR051761">
    <property type="entry name" value="MLP-like_ligand-binding"/>
</dbReference>
<sequence>MGKLVAQTEIMSDGDVFHEIFRYRPHHIKNLNGELWALSSFGTTPMIRPFTIALPFNHTRPFRIFRSIDGKEKVAKKIIQAIDEEKKSVTFKLIEGDLMELYKTFIATVHVDTKGENILVTWTFEFEKLNEGVEDPNTLMDLCLAITKDIEAYHPK</sequence>
<protein>
    <recommendedName>
        <fullName evidence="1">Bet v I/Major latex protein domain-containing protein</fullName>
    </recommendedName>
</protein>
<keyword evidence="3" id="KW-1185">Reference proteome</keyword>
<organism evidence="2 3">
    <name type="scientific">Ilex paraguariensis</name>
    <name type="common">yerba mate</name>
    <dbReference type="NCBI Taxonomy" id="185542"/>
    <lineage>
        <taxon>Eukaryota</taxon>
        <taxon>Viridiplantae</taxon>
        <taxon>Streptophyta</taxon>
        <taxon>Embryophyta</taxon>
        <taxon>Tracheophyta</taxon>
        <taxon>Spermatophyta</taxon>
        <taxon>Magnoliopsida</taxon>
        <taxon>eudicotyledons</taxon>
        <taxon>Gunneridae</taxon>
        <taxon>Pentapetalae</taxon>
        <taxon>asterids</taxon>
        <taxon>campanulids</taxon>
        <taxon>Aquifoliales</taxon>
        <taxon>Aquifoliaceae</taxon>
        <taxon>Ilex</taxon>
    </lineage>
</organism>
<dbReference type="Gene3D" id="3.30.530.20">
    <property type="match status" value="1"/>
</dbReference>
<dbReference type="Pfam" id="PF00407">
    <property type="entry name" value="Bet_v_1"/>
    <property type="match status" value="1"/>
</dbReference>
<dbReference type="SMART" id="SM01037">
    <property type="entry name" value="Bet_v_1"/>
    <property type="match status" value="1"/>
</dbReference>
<feature type="domain" description="Bet v I/Major latex protein" evidence="1">
    <location>
        <begin position="1"/>
        <end position="155"/>
    </location>
</feature>
<proteinExistence type="predicted"/>
<accession>A0ABC8SK81</accession>
<dbReference type="AlphaFoldDB" id="A0ABC8SK81"/>
<dbReference type="InterPro" id="IPR000916">
    <property type="entry name" value="Bet_v_I/MLP"/>
</dbReference>
<dbReference type="EMBL" id="CAUOFW020003025">
    <property type="protein sequence ID" value="CAK9157593.1"/>
    <property type="molecule type" value="Genomic_DNA"/>
</dbReference>
<name>A0ABC8SK81_9AQUA</name>
<gene>
    <name evidence="2" type="ORF">ILEXP_LOCUS26155</name>
</gene>
<dbReference type="SUPFAM" id="SSF55961">
    <property type="entry name" value="Bet v1-like"/>
    <property type="match status" value="1"/>
</dbReference>
<dbReference type="InterPro" id="IPR023393">
    <property type="entry name" value="START-like_dom_sf"/>
</dbReference>
<reference evidence="2 3" key="1">
    <citation type="submission" date="2024-02" db="EMBL/GenBank/DDBJ databases">
        <authorList>
            <person name="Vignale AGUSTIN F."/>
            <person name="Sosa J E."/>
            <person name="Modenutti C."/>
        </authorList>
    </citation>
    <scope>NUCLEOTIDE SEQUENCE [LARGE SCALE GENOMIC DNA]</scope>
</reference>
<dbReference type="Proteomes" id="UP001642360">
    <property type="component" value="Unassembled WGS sequence"/>
</dbReference>